<keyword evidence="1" id="KW-0812">Transmembrane</keyword>
<proteinExistence type="predicted"/>
<dbReference type="PATRIC" id="fig|270351.10.peg.7371"/>
<dbReference type="AlphaFoldDB" id="A0A0C6FT06"/>
<evidence type="ECO:0000256" key="1">
    <source>
        <dbReference type="SAM" id="Phobius"/>
    </source>
</evidence>
<keyword evidence="1" id="KW-0472">Membrane</keyword>
<dbReference type="RefSeq" id="WP_063920208.1">
    <property type="nucleotide sequence ID" value="NZ_AP014706.1"/>
</dbReference>
<gene>
    <name evidence="2" type="ORF">Maq22A_2p42300</name>
</gene>
<name>A0A0C6FT06_9HYPH</name>
<accession>A0A0C6FT06</accession>
<keyword evidence="2" id="KW-0614">Plasmid</keyword>
<evidence type="ECO:0000313" key="2">
    <source>
        <dbReference type="EMBL" id="BAQ50197.1"/>
    </source>
</evidence>
<keyword evidence="1" id="KW-1133">Transmembrane helix</keyword>
<protein>
    <submittedName>
        <fullName evidence="2">Uncharacterized protein</fullName>
    </submittedName>
</protein>
<dbReference type="Proteomes" id="UP000061432">
    <property type="component" value="Plasmid pMaq22A_2p"/>
</dbReference>
<sequence>MNPASIDPASILVVVPTTGGPVVLRSLKRRPGLPASTAFAAGDYRPLPWSGDYARLAAAGGPLSRLAGGDAGGEAGPYELRLSGSFDSGRSWEVPVCLAHGLLARGHHLTADPEAADLVLWATGAVDLDLAMLPGDYALLDKLARSRDLLDGVAKADLAVLLPDGPEAAEAAQAFRALSRAHPPVILPAASVQAALAALARPEPSPAPTAGRRPALAAALVALLAATALAAGFAVLRARPEADRPVVAVAAPGPVVVPAPEPVAGAAVVEELAAPAGSSCRRVAFGADPPVRRPVPAESPGRLRASRLAPDLCGLAFRAAVPGARVAVGPELAAAALPPTPLPDGAQAYFLREGARRNLVYAIQVMTGSADTNPGAANPTGTANRFVHGLVP</sequence>
<reference evidence="2 3" key="1">
    <citation type="journal article" date="2015" name="Genome Announc.">
        <title>Complete Genome Sequence of Methylobacterium aquaticum Strain 22A, Isolated from Racomitrium japonicum Moss.</title>
        <authorList>
            <person name="Tani A."/>
            <person name="Ogura Y."/>
            <person name="Hayashi T."/>
            <person name="Kimbara K."/>
        </authorList>
    </citation>
    <scope>NUCLEOTIDE SEQUENCE [LARGE SCALE GENOMIC DNA]</scope>
    <source>
        <strain evidence="2 3">MA-22A</strain>
        <plasmid evidence="3">Plasmid pMaq22A_2p DNA</plasmid>
    </source>
</reference>
<dbReference type="KEGG" id="maqu:Maq22A_2p42300"/>
<dbReference type="EMBL" id="AP014706">
    <property type="protein sequence ID" value="BAQ50197.1"/>
    <property type="molecule type" value="Genomic_DNA"/>
</dbReference>
<organism evidence="2 3">
    <name type="scientific">Methylobacterium aquaticum</name>
    <dbReference type="NCBI Taxonomy" id="270351"/>
    <lineage>
        <taxon>Bacteria</taxon>
        <taxon>Pseudomonadati</taxon>
        <taxon>Pseudomonadota</taxon>
        <taxon>Alphaproteobacteria</taxon>
        <taxon>Hyphomicrobiales</taxon>
        <taxon>Methylobacteriaceae</taxon>
        <taxon>Methylobacterium</taxon>
    </lineage>
</organism>
<evidence type="ECO:0000313" key="3">
    <source>
        <dbReference type="Proteomes" id="UP000061432"/>
    </source>
</evidence>
<reference evidence="3" key="2">
    <citation type="submission" date="2015-01" db="EMBL/GenBank/DDBJ databases">
        <title>Complete genome sequence of Methylobacterium aquaticum strain 22A.</title>
        <authorList>
            <person name="Tani A."/>
            <person name="Ogura Y."/>
            <person name="Hayashi T."/>
        </authorList>
    </citation>
    <scope>NUCLEOTIDE SEQUENCE [LARGE SCALE GENOMIC DNA]</scope>
    <source>
        <strain evidence="3">MA-22A</strain>
        <plasmid evidence="3">Plasmid pMaq22A_2p DNA</plasmid>
    </source>
</reference>
<feature type="transmembrane region" description="Helical" evidence="1">
    <location>
        <begin position="215"/>
        <end position="236"/>
    </location>
</feature>
<geneLocation type="plasmid" evidence="3">
    <name>pMaq22A_2p DNA</name>
</geneLocation>